<feature type="signal peptide" evidence="2">
    <location>
        <begin position="1"/>
        <end position="30"/>
    </location>
</feature>
<evidence type="ECO:0000313" key="5">
    <source>
        <dbReference type="Proteomes" id="UP000184442"/>
    </source>
</evidence>
<dbReference type="SUPFAM" id="SSF109998">
    <property type="entry name" value="Triger factor/SurA peptide-binding domain-like"/>
    <property type="match status" value="1"/>
</dbReference>
<keyword evidence="5" id="KW-1185">Reference proteome</keyword>
<dbReference type="GO" id="GO:0003755">
    <property type="term" value="F:peptidyl-prolyl cis-trans isomerase activity"/>
    <property type="evidence" value="ECO:0007669"/>
    <property type="project" value="UniProtKB-KW"/>
</dbReference>
<protein>
    <submittedName>
        <fullName evidence="4">Foldase protein PrsA</fullName>
    </submittedName>
</protein>
<dbReference type="AlphaFoldDB" id="A0A1M6I8G6"/>
<accession>A0A1M6I8G6</accession>
<keyword evidence="1" id="KW-0413">Isomerase</keyword>
<reference evidence="4 5" key="1">
    <citation type="submission" date="2016-11" db="EMBL/GenBank/DDBJ databases">
        <authorList>
            <person name="Jaros S."/>
            <person name="Januszkiewicz K."/>
            <person name="Wedrychowicz H."/>
        </authorList>
    </citation>
    <scope>NUCLEOTIDE SEQUENCE [LARGE SCALE GENOMIC DNA]</scope>
    <source>
        <strain evidence="4 5">DSM 19022</strain>
    </source>
</reference>
<keyword evidence="2" id="KW-0732">Signal</keyword>
<gene>
    <name evidence="4" type="ORF">SAMN02745176_03128</name>
</gene>
<keyword evidence="1" id="KW-0697">Rotamase</keyword>
<dbReference type="EMBL" id="FQZS01000028">
    <property type="protein sequence ID" value="SHJ30732.1"/>
    <property type="molecule type" value="Genomic_DNA"/>
</dbReference>
<dbReference type="InterPro" id="IPR046357">
    <property type="entry name" value="PPIase_dom_sf"/>
</dbReference>
<dbReference type="Gene3D" id="1.10.4030.10">
    <property type="entry name" value="Porin chaperone SurA, peptide-binding domain"/>
    <property type="match status" value="1"/>
</dbReference>
<dbReference type="InterPro" id="IPR027304">
    <property type="entry name" value="Trigger_fact/SurA_dom_sf"/>
</dbReference>
<proteinExistence type="predicted"/>
<evidence type="ECO:0000256" key="1">
    <source>
        <dbReference type="PROSITE-ProRule" id="PRU00278"/>
    </source>
</evidence>
<dbReference type="PROSITE" id="PS50198">
    <property type="entry name" value="PPIC_PPIASE_2"/>
    <property type="match status" value="1"/>
</dbReference>
<evidence type="ECO:0000313" key="4">
    <source>
        <dbReference type="EMBL" id="SHJ30732.1"/>
    </source>
</evidence>
<feature type="chain" id="PRO_5012070582" evidence="2">
    <location>
        <begin position="31"/>
        <end position="322"/>
    </location>
</feature>
<dbReference type="PROSITE" id="PS51257">
    <property type="entry name" value="PROKAR_LIPOPROTEIN"/>
    <property type="match status" value="1"/>
</dbReference>
<dbReference type="Pfam" id="PF13616">
    <property type="entry name" value="Rotamase_3"/>
    <property type="match status" value="1"/>
</dbReference>
<dbReference type="RefSeq" id="WP_242944254.1">
    <property type="nucleotide sequence ID" value="NZ_FQZS01000028.1"/>
</dbReference>
<dbReference type="InterPro" id="IPR000297">
    <property type="entry name" value="PPIase_PpiC"/>
</dbReference>
<sequence>MLNKKIKITTLLVFSILAASLLSGCSSVNTESIDTSNIVVAKVNNIEIKKDYFDEVFNVVKVQQEEINGPEIWEQEYDGKKFIDYTKETLLSNIINETILLKNAADLGVTASEDQVDMQIEYIKNNFESEAKYNEYIQSLNLTEKYIRDSIRKSLIINNLYQELTSSVTVPEEDLLATYNAIKDSMYSVRASHILMDDYEEAIKILERAKAGEDFNKLAVAYSIDPSAKENRGDLGYFTSGDMVAEFEIAAFALEPGEISDVVKTDYGYHIIKLEDKRVITYEEVKSQLEQQLLPQYQNQYLSTYFQELMEKSDVVTYTENL</sequence>
<dbReference type="Pfam" id="PF13624">
    <property type="entry name" value="SurA_N_3"/>
    <property type="match status" value="1"/>
</dbReference>
<dbReference type="SUPFAM" id="SSF54534">
    <property type="entry name" value="FKBP-like"/>
    <property type="match status" value="1"/>
</dbReference>
<dbReference type="PANTHER" id="PTHR47245">
    <property type="entry name" value="PEPTIDYLPROLYL ISOMERASE"/>
    <property type="match status" value="1"/>
</dbReference>
<name>A0A1M6I8G6_9FIRM</name>
<evidence type="ECO:0000256" key="2">
    <source>
        <dbReference type="SAM" id="SignalP"/>
    </source>
</evidence>
<dbReference type="Proteomes" id="UP000184442">
    <property type="component" value="Unassembled WGS sequence"/>
</dbReference>
<dbReference type="STRING" id="1122184.SAMN02745176_03128"/>
<dbReference type="PANTHER" id="PTHR47245:SF2">
    <property type="entry name" value="PEPTIDYL-PROLYL CIS-TRANS ISOMERASE HP_0175-RELATED"/>
    <property type="match status" value="1"/>
</dbReference>
<organism evidence="4 5">
    <name type="scientific">Lutispora thermophila DSM 19022</name>
    <dbReference type="NCBI Taxonomy" id="1122184"/>
    <lineage>
        <taxon>Bacteria</taxon>
        <taxon>Bacillati</taxon>
        <taxon>Bacillota</taxon>
        <taxon>Clostridia</taxon>
        <taxon>Lutisporales</taxon>
        <taxon>Lutisporaceae</taxon>
        <taxon>Lutispora</taxon>
    </lineage>
</organism>
<evidence type="ECO:0000259" key="3">
    <source>
        <dbReference type="PROSITE" id="PS50198"/>
    </source>
</evidence>
<dbReference type="Gene3D" id="3.10.50.40">
    <property type="match status" value="1"/>
</dbReference>
<dbReference type="InterPro" id="IPR050245">
    <property type="entry name" value="PrsA_foldase"/>
</dbReference>
<feature type="domain" description="PpiC" evidence="3">
    <location>
        <begin position="186"/>
        <end position="276"/>
    </location>
</feature>